<comment type="caution">
    <text evidence="8">The sequence shown here is derived from an EMBL/GenBank/DDBJ whole genome shotgun (WGS) entry which is preliminary data.</text>
</comment>
<organism evidence="8 9">
    <name type="scientific">Metarhizium rileyi (strain RCEF 4871)</name>
    <name type="common">Nomuraea rileyi</name>
    <dbReference type="NCBI Taxonomy" id="1649241"/>
    <lineage>
        <taxon>Eukaryota</taxon>
        <taxon>Fungi</taxon>
        <taxon>Dikarya</taxon>
        <taxon>Ascomycota</taxon>
        <taxon>Pezizomycotina</taxon>
        <taxon>Sordariomycetes</taxon>
        <taxon>Hypocreomycetidae</taxon>
        <taxon>Hypocreales</taxon>
        <taxon>Clavicipitaceae</taxon>
        <taxon>Metarhizium</taxon>
    </lineage>
</organism>
<comment type="subcellular location">
    <subcellularLocation>
        <location evidence="1">Membrane</location>
        <topology evidence="1">Multi-pass membrane protein</topology>
    </subcellularLocation>
</comment>
<evidence type="ECO:0000313" key="8">
    <source>
        <dbReference type="EMBL" id="OAA43649.1"/>
    </source>
</evidence>
<dbReference type="InterPro" id="IPR036259">
    <property type="entry name" value="MFS_trans_sf"/>
</dbReference>
<keyword evidence="4 7" id="KW-1133">Transmembrane helix</keyword>
<sequence length="152" mass="17486">MSDKMDRQRGQQSPEGGPKPHQSNMMSYNDTKNAPDVQIQPRRNEERRLILKLDVLILIFVFLAYWAKVLDQSATSASYVSSMKEDLKLFGNELNHLNANMHGWMTRFSASHFIPAAELIWGVLTLAQYKVTNGHQLYVIRFFVGAAESKRW</sequence>
<dbReference type="GO" id="GO:0022857">
    <property type="term" value="F:transmembrane transporter activity"/>
    <property type="evidence" value="ECO:0007669"/>
    <property type="project" value="TreeGrafter"/>
</dbReference>
<keyword evidence="3 7" id="KW-0812">Transmembrane</keyword>
<dbReference type="PANTHER" id="PTHR43791:SF15">
    <property type="entry name" value="TRANSPORTER SEO1-RELATED"/>
    <property type="match status" value="1"/>
</dbReference>
<feature type="transmembrane region" description="Helical" evidence="7">
    <location>
        <begin position="49"/>
        <end position="67"/>
    </location>
</feature>
<evidence type="ECO:0000256" key="3">
    <source>
        <dbReference type="ARBA" id="ARBA00022692"/>
    </source>
</evidence>
<name>A0A167EBT0_METRR</name>
<dbReference type="AlphaFoldDB" id="A0A167EBT0"/>
<dbReference type="SUPFAM" id="SSF103473">
    <property type="entry name" value="MFS general substrate transporter"/>
    <property type="match status" value="1"/>
</dbReference>
<evidence type="ECO:0000256" key="6">
    <source>
        <dbReference type="SAM" id="MobiDB-lite"/>
    </source>
</evidence>
<evidence type="ECO:0000256" key="4">
    <source>
        <dbReference type="ARBA" id="ARBA00022989"/>
    </source>
</evidence>
<evidence type="ECO:0000256" key="1">
    <source>
        <dbReference type="ARBA" id="ARBA00004141"/>
    </source>
</evidence>
<dbReference type="PANTHER" id="PTHR43791">
    <property type="entry name" value="PERMEASE-RELATED"/>
    <property type="match status" value="1"/>
</dbReference>
<dbReference type="Proteomes" id="UP000243498">
    <property type="component" value="Unassembled WGS sequence"/>
</dbReference>
<evidence type="ECO:0000256" key="2">
    <source>
        <dbReference type="ARBA" id="ARBA00022448"/>
    </source>
</evidence>
<keyword evidence="9" id="KW-1185">Reference proteome</keyword>
<keyword evidence="5 7" id="KW-0472">Membrane</keyword>
<keyword evidence="2" id="KW-0813">Transport</keyword>
<protein>
    <submittedName>
        <fullName evidence="8">Major facilitator superfamily domain, general substrate transporter</fullName>
    </submittedName>
</protein>
<dbReference type="OMA" id="HMSSENA"/>
<accession>A0A167EBT0</accession>
<feature type="region of interest" description="Disordered" evidence="6">
    <location>
        <begin position="1"/>
        <end position="40"/>
    </location>
</feature>
<evidence type="ECO:0000313" key="9">
    <source>
        <dbReference type="Proteomes" id="UP000243498"/>
    </source>
</evidence>
<dbReference type="EMBL" id="AZHC01000011">
    <property type="protein sequence ID" value="OAA43649.1"/>
    <property type="molecule type" value="Genomic_DNA"/>
</dbReference>
<dbReference type="OrthoDB" id="3639251at2759"/>
<proteinExistence type="predicted"/>
<gene>
    <name evidence="8" type="ORF">NOR_04224</name>
</gene>
<dbReference type="GO" id="GO:0016020">
    <property type="term" value="C:membrane"/>
    <property type="evidence" value="ECO:0007669"/>
    <property type="project" value="UniProtKB-SubCell"/>
</dbReference>
<evidence type="ECO:0000256" key="5">
    <source>
        <dbReference type="ARBA" id="ARBA00023136"/>
    </source>
</evidence>
<feature type="compositionally biased region" description="Polar residues" evidence="6">
    <location>
        <begin position="21"/>
        <end position="32"/>
    </location>
</feature>
<evidence type="ECO:0000256" key="7">
    <source>
        <dbReference type="SAM" id="Phobius"/>
    </source>
</evidence>
<reference evidence="8 9" key="1">
    <citation type="journal article" date="2016" name="Genome Biol. Evol.">
        <title>Divergent and convergent evolution of fungal pathogenicity.</title>
        <authorList>
            <person name="Shang Y."/>
            <person name="Xiao G."/>
            <person name="Zheng P."/>
            <person name="Cen K."/>
            <person name="Zhan S."/>
            <person name="Wang C."/>
        </authorList>
    </citation>
    <scope>NUCLEOTIDE SEQUENCE [LARGE SCALE GENOMIC DNA]</scope>
    <source>
        <strain evidence="8 9">RCEF 4871</strain>
    </source>
</reference>